<dbReference type="AlphaFoldDB" id="A0A3B4GDS0"/>
<dbReference type="GO" id="GO:0030183">
    <property type="term" value="P:B cell differentiation"/>
    <property type="evidence" value="ECO:0007669"/>
    <property type="project" value="TreeGrafter"/>
</dbReference>
<keyword evidence="4" id="KW-0732">Signal</keyword>
<dbReference type="STRING" id="303518.ENSPNYP00000020264"/>
<feature type="compositionally biased region" description="Acidic residues" evidence="2">
    <location>
        <begin position="218"/>
        <end position="228"/>
    </location>
</feature>
<dbReference type="PROSITE" id="PS50835">
    <property type="entry name" value="IG_LIKE"/>
    <property type="match status" value="1"/>
</dbReference>
<keyword evidence="3" id="KW-0472">Membrane</keyword>
<evidence type="ECO:0000256" key="3">
    <source>
        <dbReference type="SAM" id="Phobius"/>
    </source>
</evidence>
<dbReference type="Gene3D" id="2.60.40.10">
    <property type="entry name" value="Immunoglobulins"/>
    <property type="match status" value="1"/>
</dbReference>
<dbReference type="Pfam" id="PF07686">
    <property type="entry name" value="V-set"/>
    <property type="match status" value="1"/>
</dbReference>
<evidence type="ECO:0000256" key="1">
    <source>
        <dbReference type="ARBA" id="ARBA00023319"/>
    </source>
</evidence>
<evidence type="ECO:0000256" key="4">
    <source>
        <dbReference type="SAM" id="SignalP"/>
    </source>
</evidence>
<dbReference type="InterPro" id="IPR036179">
    <property type="entry name" value="Ig-like_dom_sf"/>
</dbReference>
<evidence type="ECO:0000256" key="2">
    <source>
        <dbReference type="SAM" id="MobiDB-lite"/>
    </source>
</evidence>
<dbReference type="GO" id="GO:0019815">
    <property type="term" value="C:B cell receptor complex"/>
    <property type="evidence" value="ECO:0007669"/>
    <property type="project" value="TreeGrafter"/>
</dbReference>
<keyword evidence="3" id="KW-1133">Transmembrane helix</keyword>
<feature type="transmembrane region" description="Helical" evidence="3">
    <location>
        <begin position="144"/>
        <end position="165"/>
    </location>
</feature>
<keyword evidence="3" id="KW-0812">Transmembrane</keyword>
<dbReference type="InterPro" id="IPR013783">
    <property type="entry name" value="Ig-like_fold"/>
</dbReference>
<dbReference type="InterPro" id="IPR007110">
    <property type="entry name" value="Ig-like_dom"/>
</dbReference>
<keyword evidence="1" id="KW-0393">Immunoglobulin domain</keyword>
<name>A0A3B4GDS0_9CICH</name>
<feature type="region of interest" description="Disordered" evidence="2">
    <location>
        <begin position="205"/>
        <end position="228"/>
    </location>
</feature>
<evidence type="ECO:0000313" key="6">
    <source>
        <dbReference type="Ensembl" id="ENSPNYP00000020264.1"/>
    </source>
</evidence>
<dbReference type="PANTHER" id="PTHR14334">
    <property type="entry name" value="B-CELL ANTIGEN RECEPTOR COMPLEX-ASSOCIATED PROTEIN"/>
    <property type="match status" value="1"/>
</dbReference>
<feature type="signal peptide" evidence="4">
    <location>
        <begin position="1"/>
        <end position="21"/>
    </location>
</feature>
<dbReference type="SMART" id="SM00409">
    <property type="entry name" value="IG"/>
    <property type="match status" value="1"/>
</dbReference>
<dbReference type="GO" id="GO:0009897">
    <property type="term" value="C:external side of plasma membrane"/>
    <property type="evidence" value="ECO:0007669"/>
    <property type="project" value="TreeGrafter"/>
</dbReference>
<dbReference type="Ensembl" id="ENSPNYT00000020762.1">
    <property type="protein sequence ID" value="ENSPNYP00000020264.1"/>
    <property type="gene ID" value="ENSPNYG00000015311.1"/>
</dbReference>
<feature type="domain" description="Ig-like" evidence="5">
    <location>
        <begin position="31"/>
        <end position="119"/>
    </location>
</feature>
<proteinExistence type="predicted"/>
<dbReference type="PANTHER" id="PTHR14334:SF1">
    <property type="entry name" value="B-CELL ANTIGEN RECEPTOR COMPLEX-ASSOCIATED PROTEIN ALPHA CHAIN"/>
    <property type="match status" value="1"/>
</dbReference>
<dbReference type="GeneTree" id="ENSGT00940000154363"/>
<accession>A0A3B4GDS0</accession>
<feature type="chain" id="PRO_5017362919" evidence="4">
    <location>
        <begin position="22"/>
        <end position="228"/>
    </location>
</feature>
<sequence length="228" mass="26437">MHARKCVCMCVTNFLIKDIFLQMILTLILEPDRPSLSVPVSENASLECCYKSQSGRVNVHWIHYYNKTQQLLFDKTAESQKDSKSEKIYCAQLNFPEVKLKDLGFYHCLLNDSGNTYYTHGTYLRVYKPMEKTINLRETTKNKILIAEGFLLLLCVMLPSAILLFKSKKLNELEKKKAKKEEENIYQGLNLDDCCATYDQIERSQAQGPYQDVGNIKEEEEEIQLEKP</sequence>
<dbReference type="GO" id="GO:0050853">
    <property type="term" value="P:B cell receptor signaling pathway"/>
    <property type="evidence" value="ECO:0007669"/>
    <property type="project" value="TreeGrafter"/>
</dbReference>
<reference evidence="6" key="1">
    <citation type="submission" date="2023-09" db="UniProtKB">
        <authorList>
            <consortium name="Ensembl"/>
        </authorList>
    </citation>
    <scope>IDENTIFICATION</scope>
</reference>
<organism evidence="6">
    <name type="scientific">Pundamilia nyererei</name>
    <dbReference type="NCBI Taxonomy" id="303518"/>
    <lineage>
        <taxon>Eukaryota</taxon>
        <taxon>Metazoa</taxon>
        <taxon>Chordata</taxon>
        <taxon>Craniata</taxon>
        <taxon>Vertebrata</taxon>
        <taxon>Euteleostomi</taxon>
        <taxon>Actinopterygii</taxon>
        <taxon>Neopterygii</taxon>
        <taxon>Teleostei</taxon>
        <taxon>Neoteleostei</taxon>
        <taxon>Acanthomorphata</taxon>
        <taxon>Ovalentaria</taxon>
        <taxon>Cichlomorphae</taxon>
        <taxon>Cichliformes</taxon>
        <taxon>Cichlidae</taxon>
        <taxon>African cichlids</taxon>
        <taxon>Pseudocrenilabrinae</taxon>
        <taxon>Haplochromini</taxon>
        <taxon>Pundamilia</taxon>
    </lineage>
</organism>
<dbReference type="InterPro" id="IPR013106">
    <property type="entry name" value="Ig_V-set"/>
</dbReference>
<dbReference type="InterPro" id="IPR003599">
    <property type="entry name" value="Ig_sub"/>
</dbReference>
<protein>
    <submittedName>
        <fullName evidence="6">CD79a molecule</fullName>
    </submittedName>
</protein>
<evidence type="ECO:0000259" key="5">
    <source>
        <dbReference type="PROSITE" id="PS50835"/>
    </source>
</evidence>
<dbReference type="SUPFAM" id="SSF48726">
    <property type="entry name" value="Immunoglobulin"/>
    <property type="match status" value="1"/>
</dbReference>